<dbReference type="Proteomes" id="UP000284548">
    <property type="component" value="Unassembled WGS sequence"/>
</dbReference>
<gene>
    <name evidence="1" type="ORF">DW192_00880</name>
</gene>
<dbReference type="RefSeq" id="WP_118253198.1">
    <property type="nucleotide sequence ID" value="NZ_QRKB01000001.1"/>
</dbReference>
<proteinExistence type="predicted"/>
<comment type="caution">
    <text evidence="1">The sequence shown here is derived from an EMBL/GenBank/DDBJ whole genome shotgun (WGS) entry which is preliminary data.</text>
</comment>
<dbReference type="EMBL" id="QRKB01000001">
    <property type="protein sequence ID" value="RHH85314.1"/>
    <property type="molecule type" value="Genomic_DNA"/>
</dbReference>
<evidence type="ECO:0000313" key="1">
    <source>
        <dbReference type="EMBL" id="RHH85314.1"/>
    </source>
</evidence>
<reference evidence="1 2" key="1">
    <citation type="submission" date="2018-08" db="EMBL/GenBank/DDBJ databases">
        <title>A genome reference for cultivated species of the human gut microbiota.</title>
        <authorList>
            <person name="Zou Y."/>
            <person name="Xue W."/>
            <person name="Luo G."/>
        </authorList>
    </citation>
    <scope>NUCLEOTIDE SEQUENCE [LARGE SCALE GENOMIC DNA]</scope>
    <source>
        <strain evidence="1 2">AM16-54</strain>
    </source>
</reference>
<evidence type="ECO:0000313" key="2">
    <source>
        <dbReference type="Proteomes" id="UP000284548"/>
    </source>
</evidence>
<name>A0A3R6EGY2_9BACT</name>
<accession>A0A3R6EGY2</accession>
<organism evidence="1 2">
    <name type="scientific">Segatella copri</name>
    <dbReference type="NCBI Taxonomy" id="165179"/>
    <lineage>
        <taxon>Bacteria</taxon>
        <taxon>Pseudomonadati</taxon>
        <taxon>Bacteroidota</taxon>
        <taxon>Bacteroidia</taxon>
        <taxon>Bacteroidales</taxon>
        <taxon>Prevotellaceae</taxon>
        <taxon>Segatella</taxon>
    </lineage>
</organism>
<protein>
    <submittedName>
        <fullName evidence="1">Uncharacterized protein</fullName>
    </submittedName>
</protein>
<sequence length="114" mass="13713">MIREEVERNIEKWREISRPFIDKMVKLNVRRDELLREMEQLQEDCIKALPVKIGDKIMDEDGRVGWLSKIVPYRSPSERFMRSTLQLTLFFHMEKKDGTRDTHEVYVHGLPIKL</sequence>
<dbReference type="AlphaFoldDB" id="A0A3R6EGY2"/>